<dbReference type="RefSeq" id="WP_194563237.1">
    <property type="nucleotide sequence ID" value="NZ_JADKPV010000005.1"/>
</dbReference>
<dbReference type="Proteomes" id="UP000622653">
    <property type="component" value="Unassembled WGS sequence"/>
</dbReference>
<dbReference type="PANTHER" id="PTHR30137">
    <property type="entry name" value="LUCIFERASE-LIKE MONOOXYGENASE"/>
    <property type="match status" value="1"/>
</dbReference>
<accession>A0A8J7KTN4</accession>
<dbReference type="Pfam" id="PF00296">
    <property type="entry name" value="Bac_luciferase"/>
    <property type="match status" value="1"/>
</dbReference>
<sequence>MKLSILDQSRIATGSNAAEALQNTVQLAQLADKLGFHRFWVSEHHDTKKFAGSSPEILMTHLASQTKRIRVGTGGVMLPHYSAYKVAENFKILETLFPNRIDAGIGRAPGGMPRATYALNNGQYRNVDRFPEQVDELKYYLYDTLPDNHPYGNLKATPLTDTKTPVWMLGSSTSSAQLAASKGLPYMFAHFINHEAGDYAASIYRKHFVPSDELAYPEQGVAVFFICAETDEKAEYLAKAADLSLLMQATGMPSNGTPSPEEAIHREYNSYELAAIADNRKRMIVGSPKTAKRKIKELAAKYHAEEVMLVMFMHDYEDKLKAIQLISNECHATGEID</sequence>
<dbReference type="GO" id="GO:0016705">
    <property type="term" value="F:oxidoreductase activity, acting on paired donors, with incorporation or reduction of molecular oxygen"/>
    <property type="evidence" value="ECO:0007669"/>
    <property type="project" value="InterPro"/>
</dbReference>
<dbReference type="SUPFAM" id="SSF51679">
    <property type="entry name" value="Bacterial luciferase-like"/>
    <property type="match status" value="1"/>
</dbReference>
<dbReference type="PANTHER" id="PTHR30137:SF19">
    <property type="entry name" value="LUCIFERASE-LIKE MONOOXYGENASE"/>
    <property type="match status" value="1"/>
</dbReference>
<dbReference type="GO" id="GO:0005829">
    <property type="term" value="C:cytosol"/>
    <property type="evidence" value="ECO:0007669"/>
    <property type="project" value="TreeGrafter"/>
</dbReference>
<protein>
    <submittedName>
        <fullName evidence="3">LLM class flavin-dependent oxidoreductase</fullName>
    </submittedName>
</protein>
<name>A0A8J7KTN4_9BACL</name>
<dbReference type="InterPro" id="IPR050766">
    <property type="entry name" value="Bact_Lucif_Oxidored"/>
</dbReference>
<dbReference type="InterPro" id="IPR019949">
    <property type="entry name" value="CmoO-like"/>
</dbReference>
<dbReference type="CDD" id="cd00347">
    <property type="entry name" value="Flavin_utilizing_monoxygenases"/>
    <property type="match status" value="2"/>
</dbReference>
<reference evidence="3" key="1">
    <citation type="submission" date="2020-11" db="EMBL/GenBank/DDBJ databases">
        <title>Multidrug resistant novel bacterium Savagea serpentis sp. nov., isolated from the scats of a vine snake (Ahaetulla nasuta).</title>
        <authorList>
            <person name="Venkata Ramana V."/>
            <person name="Vikas Patil S."/>
            <person name="Yogita Lugani V."/>
        </authorList>
    </citation>
    <scope>NUCLEOTIDE SEQUENCE</scope>
    <source>
        <strain evidence="3">SN6</strain>
    </source>
</reference>
<dbReference type="InterPro" id="IPR036661">
    <property type="entry name" value="Luciferase-like_sf"/>
</dbReference>
<dbReference type="InterPro" id="IPR011251">
    <property type="entry name" value="Luciferase-like_dom"/>
</dbReference>
<dbReference type="FunFam" id="3.20.20.30:FF:000002">
    <property type="entry name" value="LLM class flavin-dependent oxidoreductase"/>
    <property type="match status" value="1"/>
</dbReference>
<feature type="domain" description="Luciferase-like" evidence="2">
    <location>
        <begin position="1"/>
        <end position="299"/>
    </location>
</feature>
<gene>
    <name evidence="3" type="ORF">IRY55_10315</name>
</gene>
<evidence type="ECO:0000313" key="4">
    <source>
        <dbReference type="Proteomes" id="UP000622653"/>
    </source>
</evidence>
<keyword evidence="4" id="KW-1185">Reference proteome</keyword>
<dbReference type="NCBIfam" id="TIGR03558">
    <property type="entry name" value="oxido_grp_1"/>
    <property type="match status" value="1"/>
</dbReference>
<comment type="caution">
    <text evidence="3">The sequence shown here is derived from an EMBL/GenBank/DDBJ whole genome shotgun (WGS) entry which is preliminary data.</text>
</comment>
<dbReference type="AlphaFoldDB" id="A0A8J7KTN4"/>
<proteinExistence type="predicted"/>
<evidence type="ECO:0000256" key="1">
    <source>
        <dbReference type="ARBA" id="ARBA00007789"/>
    </source>
</evidence>
<evidence type="ECO:0000259" key="2">
    <source>
        <dbReference type="Pfam" id="PF00296"/>
    </source>
</evidence>
<dbReference type="EMBL" id="JADKPV010000005">
    <property type="protein sequence ID" value="MBF4501759.1"/>
    <property type="molecule type" value="Genomic_DNA"/>
</dbReference>
<dbReference type="Gene3D" id="3.20.20.30">
    <property type="entry name" value="Luciferase-like domain"/>
    <property type="match status" value="1"/>
</dbReference>
<evidence type="ECO:0000313" key="3">
    <source>
        <dbReference type="EMBL" id="MBF4501759.1"/>
    </source>
</evidence>
<comment type="similarity">
    <text evidence="1">To bacterial alkanal monooxygenase alpha and beta chains.</text>
</comment>
<organism evidence="3 4">
    <name type="scientific">Savagea serpentis</name>
    <dbReference type="NCBI Taxonomy" id="2785297"/>
    <lineage>
        <taxon>Bacteria</taxon>
        <taxon>Bacillati</taxon>
        <taxon>Bacillota</taxon>
        <taxon>Bacilli</taxon>
        <taxon>Bacillales</taxon>
        <taxon>Caryophanaceae</taxon>
        <taxon>Savagea</taxon>
    </lineage>
</organism>